<name>A0A4Y4C4K8_9CORY</name>
<comment type="caution">
    <text evidence="2">The sequence shown here is derived from an EMBL/GenBank/DDBJ whole genome shotgun (WGS) entry which is preliminary data.</text>
</comment>
<accession>A0A4Y4C4K8</accession>
<organism evidence="2 3">
    <name type="scientific">Corynebacterium variabile</name>
    <dbReference type="NCBI Taxonomy" id="1727"/>
    <lineage>
        <taxon>Bacteria</taxon>
        <taxon>Bacillati</taxon>
        <taxon>Actinomycetota</taxon>
        <taxon>Actinomycetes</taxon>
        <taxon>Mycobacteriales</taxon>
        <taxon>Corynebacteriaceae</taxon>
        <taxon>Corynebacterium</taxon>
    </lineage>
</organism>
<reference evidence="2 3" key="1">
    <citation type="submission" date="2019-06" db="EMBL/GenBank/DDBJ databases">
        <title>Whole genome shotgun sequence of Corynebacterium variabile NBRC 15286.</title>
        <authorList>
            <person name="Hosoyama A."/>
            <person name="Uohara A."/>
            <person name="Ohji S."/>
            <person name="Ichikawa N."/>
        </authorList>
    </citation>
    <scope>NUCLEOTIDE SEQUENCE [LARGE SCALE GENOMIC DNA]</scope>
    <source>
        <strain evidence="2 3">NBRC 15286</strain>
    </source>
</reference>
<dbReference type="AlphaFoldDB" id="A0A4Y4C4K8"/>
<dbReference type="EMBL" id="BJNT01000060">
    <property type="protein sequence ID" value="GEC87668.1"/>
    <property type="molecule type" value="Genomic_DNA"/>
</dbReference>
<evidence type="ECO:0000313" key="2">
    <source>
        <dbReference type="EMBL" id="GEC87668.1"/>
    </source>
</evidence>
<protein>
    <submittedName>
        <fullName evidence="2">Uncharacterized protein</fullName>
    </submittedName>
</protein>
<proteinExistence type="predicted"/>
<dbReference type="Proteomes" id="UP000319986">
    <property type="component" value="Unassembled WGS sequence"/>
</dbReference>
<sequence length="59" mass="6895">MHHLQNQIDDRRDESRSPAGRNSEAEGLDRSLLMTAREPDFTDLLNFVSSYTYRAEHFP</sequence>
<evidence type="ECO:0000313" key="3">
    <source>
        <dbReference type="Proteomes" id="UP000319986"/>
    </source>
</evidence>
<gene>
    <name evidence="2" type="ORF">CVA01_29820</name>
</gene>
<evidence type="ECO:0000256" key="1">
    <source>
        <dbReference type="SAM" id="MobiDB-lite"/>
    </source>
</evidence>
<feature type="region of interest" description="Disordered" evidence="1">
    <location>
        <begin position="1"/>
        <end position="31"/>
    </location>
</feature>